<evidence type="ECO:0000313" key="1">
    <source>
        <dbReference type="EMBL" id="GAG18840.1"/>
    </source>
</evidence>
<feature type="non-terminal residue" evidence="1">
    <location>
        <position position="262"/>
    </location>
</feature>
<comment type="caution">
    <text evidence="1">The sequence shown here is derived from an EMBL/GenBank/DDBJ whole genome shotgun (WGS) entry which is preliminary data.</text>
</comment>
<organism evidence="1">
    <name type="scientific">marine sediment metagenome</name>
    <dbReference type="NCBI Taxonomy" id="412755"/>
    <lineage>
        <taxon>unclassified sequences</taxon>
        <taxon>metagenomes</taxon>
        <taxon>ecological metagenomes</taxon>
    </lineage>
</organism>
<sequence>PKRYFTNFEWGVASNFFLARNWTISNLRLLTGALGPMSNIIPIKALTRKDMSPADIKAMAPHYIRHLIKGMFGLFMLTNLVNKLLTGKWALENESGHKLDIKLGNAKDNKGRDIYVVMPLLRYMRDYLGWATQPRRTIWNKMEPIAKTSLELLINKSIWQNKAIMHPEAPLPEKIKDAAEYMLWSWTPFDQFLDSENEVKTRLQKLMYFTGTWVRRGSSISAHSYNTMRPEEKAEFVESLNMKEVNELYGNLTIGRIYGEVA</sequence>
<gene>
    <name evidence="1" type="ORF">S01H1_49014</name>
</gene>
<accession>X0VKP8</accession>
<protein>
    <submittedName>
        <fullName evidence="1">Uncharacterized protein</fullName>
    </submittedName>
</protein>
<name>X0VKP8_9ZZZZ</name>
<dbReference type="AlphaFoldDB" id="X0VKP8"/>
<feature type="non-terminal residue" evidence="1">
    <location>
        <position position="1"/>
    </location>
</feature>
<dbReference type="EMBL" id="BARS01031500">
    <property type="protein sequence ID" value="GAG18840.1"/>
    <property type="molecule type" value="Genomic_DNA"/>
</dbReference>
<reference evidence="1" key="1">
    <citation type="journal article" date="2014" name="Front. Microbiol.">
        <title>High frequency of phylogenetically diverse reductive dehalogenase-homologous genes in deep subseafloor sedimentary metagenomes.</title>
        <authorList>
            <person name="Kawai M."/>
            <person name="Futagami T."/>
            <person name="Toyoda A."/>
            <person name="Takaki Y."/>
            <person name="Nishi S."/>
            <person name="Hori S."/>
            <person name="Arai W."/>
            <person name="Tsubouchi T."/>
            <person name="Morono Y."/>
            <person name="Uchiyama I."/>
            <person name="Ito T."/>
            <person name="Fujiyama A."/>
            <person name="Inagaki F."/>
            <person name="Takami H."/>
        </authorList>
    </citation>
    <scope>NUCLEOTIDE SEQUENCE</scope>
    <source>
        <strain evidence="1">Expedition CK06-06</strain>
    </source>
</reference>
<proteinExistence type="predicted"/>